<keyword evidence="1" id="KW-0812">Transmembrane</keyword>
<gene>
    <name evidence="3" type="ORF">PU630_06510</name>
</gene>
<evidence type="ECO:0000256" key="1">
    <source>
        <dbReference type="SAM" id="Phobius"/>
    </source>
</evidence>
<keyword evidence="1" id="KW-1133">Transmembrane helix</keyword>
<dbReference type="RefSeq" id="WP_275279532.1">
    <property type="nucleotide sequence ID" value="NZ_CP119108.1"/>
</dbReference>
<dbReference type="EMBL" id="CP119108">
    <property type="protein sequence ID" value="WEG10201.1"/>
    <property type="molecule type" value="Genomic_DNA"/>
</dbReference>
<dbReference type="Proteomes" id="UP001214553">
    <property type="component" value="Chromosome"/>
</dbReference>
<feature type="domain" description="Protein-glutamine gamma-glutamyltransferase-like C-terminal" evidence="2">
    <location>
        <begin position="157"/>
        <end position="224"/>
    </location>
</feature>
<evidence type="ECO:0000259" key="2">
    <source>
        <dbReference type="Pfam" id="PF13559"/>
    </source>
</evidence>
<dbReference type="InterPro" id="IPR025403">
    <property type="entry name" value="TgpA-like_C"/>
</dbReference>
<reference evidence="3 4" key="1">
    <citation type="submission" date="2023-03" db="EMBL/GenBank/DDBJ databases">
        <title>Genome sequence of Microbacterium sp. KACC 23027.</title>
        <authorList>
            <person name="Kim S."/>
            <person name="Heo J."/>
            <person name="Kwon S.-W."/>
        </authorList>
    </citation>
    <scope>NUCLEOTIDE SEQUENCE [LARGE SCALE GENOMIC DNA]</scope>
    <source>
        <strain evidence="3 4">KACC 23027</strain>
    </source>
</reference>
<feature type="transmembrane region" description="Helical" evidence="1">
    <location>
        <begin position="9"/>
        <end position="31"/>
    </location>
</feature>
<sequence>MTTLNARGLLIGSVVGVGVLIVLGVLTAGPVQVEGPRWSPPAVTPTPLQLPGASPGSRLPQTVAADPLLERIVGIILEVLFAVAVAAVVAVIVVVIVRRIRERRRLLRRREVLGEVGGGVASASDGSVPAPVMRRGIARALQILDERRAPSDAVIEAWLGLEEAAADAGAGRNPAETPAEYTARIVQRFDTDTAAAQSLLRLYQDVRFGGRTADAATVAAARDSLLRLQSSWHEVPEASR</sequence>
<organism evidence="3 4">
    <name type="scientific">Microbacterium horticulturae</name>
    <dbReference type="NCBI Taxonomy" id="3028316"/>
    <lineage>
        <taxon>Bacteria</taxon>
        <taxon>Bacillati</taxon>
        <taxon>Actinomycetota</taxon>
        <taxon>Actinomycetes</taxon>
        <taxon>Micrococcales</taxon>
        <taxon>Microbacteriaceae</taxon>
        <taxon>Microbacterium</taxon>
    </lineage>
</organism>
<keyword evidence="4" id="KW-1185">Reference proteome</keyword>
<evidence type="ECO:0000313" key="4">
    <source>
        <dbReference type="Proteomes" id="UP001214553"/>
    </source>
</evidence>
<name>A0ABY8C557_9MICO</name>
<proteinExistence type="predicted"/>
<dbReference type="Pfam" id="PF13559">
    <property type="entry name" value="DUF4129"/>
    <property type="match status" value="1"/>
</dbReference>
<protein>
    <submittedName>
        <fullName evidence="3">DUF4129 domain-containing protein</fullName>
    </submittedName>
</protein>
<evidence type="ECO:0000313" key="3">
    <source>
        <dbReference type="EMBL" id="WEG10201.1"/>
    </source>
</evidence>
<keyword evidence="1" id="KW-0472">Membrane</keyword>
<accession>A0ABY8C557</accession>
<feature type="transmembrane region" description="Helical" evidence="1">
    <location>
        <begin position="72"/>
        <end position="100"/>
    </location>
</feature>